<proteinExistence type="predicted"/>
<sequence length="613" mass="69449">MLRALSKYYDCLCRQKDSGLVPDGYSKVGVNYNLVLHSNGTIKEILPYTKAVLNGKKEKEVPRDEFFPFRNSVPGISAETIDHREKYLFGIEWDKKNEKLSATKNSLLAFEKCKEKNLSFLEGLSSPIIDAYKIFLQNWNPENELDNPFLTALGKKYGGAKFIVTSQEDPAAQRPLSREAQVKEKWENDWRNRPIPADAVLGQCSISGKYGQIARIHDNLTGISGGLATGVNIVCLKSPAFWSYGRRESYNSSVSQEIMEKYTKAFNYLTSVPAHKQMLDGMTLLFWAMTAESEKPYLQAFNTGAGFFSLPAEDPSEAERNERQSQEQALASVFSQLSQGKEADWKGFGIDQGTEFYILGVKPNSSRLAIKIFEHNSFGTIMDRIQQHHRDMQLSPADKQMPIWLISKALKSPIASKDPLPPDLSTKILQSILRGSPYPRFMLETAVRRAKTDQDDAAKKFYAVSRDRVRMIKACLTRMDLIKRSEFTMLNTQNTDGAYNCGRLFAVLEMIQQKALPGINTTIKDRFFSSACSTPYLVFPRLMKLSQSHFGKLDRGNAIFFEKIIQEIVSNLGDSFPKAMNMEKQGMFILGYYQQKEKMFETKSEGEKDNEPA</sequence>
<keyword evidence="2" id="KW-1185">Reference proteome</keyword>
<gene>
    <name evidence="1" type="ORF">CAFE_24270</name>
</gene>
<dbReference type="Pfam" id="PF09709">
    <property type="entry name" value="Cas_Csd1"/>
    <property type="match status" value="1"/>
</dbReference>
<dbReference type="NCBIfam" id="TIGR01863">
    <property type="entry name" value="cas_Csd1"/>
    <property type="match status" value="1"/>
</dbReference>
<reference evidence="1 2" key="1">
    <citation type="submission" date="2019-09" db="EMBL/GenBank/DDBJ databases">
        <title>Genome sequence of Clostridium sp. EA1.</title>
        <authorList>
            <person name="Poehlein A."/>
            <person name="Bengelsdorf F.R."/>
            <person name="Daniel R."/>
        </authorList>
    </citation>
    <scope>NUCLEOTIDE SEQUENCE [LARGE SCALE GENOMIC DNA]</scope>
    <source>
        <strain evidence="1 2">EA1</strain>
    </source>
</reference>
<comment type="caution">
    <text evidence="1">The sequence shown here is derived from an EMBL/GenBank/DDBJ whole genome shotgun (WGS) entry which is preliminary data.</text>
</comment>
<evidence type="ECO:0000313" key="1">
    <source>
        <dbReference type="EMBL" id="MVB11704.1"/>
    </source>
</evidence>
<dbReference type="Proteomes" id="UP000469440">
    <property type="component" value="Unassembled WGS sequence"/>
</dbReference>
<accession>A0A6N8I0Q0</accession>
<dbReference type="EMBL" id="VWXL01000069">
    <property type="protein sequence ID" value="MVB11704.1"/>
    <property type="molecule type" value="Genomic_DNA"/>
</dbReference>
<dbReference type="AlphaFoldDB" id="A0A6N8I0Q0"/>
<dbReference type="InterPro" id="IPR010144">
    <property type="entry name" value="CRISPR-assoc_prot_Csd1-typ"/>
</dbReference>
<protein>
    <submittedName>
        <fullName evidence="1">CRISPR-associated protein</fullName>
    </submittedName>
</protein>
<dbReference type="OrthoDB" id="9778918at2"/>
<name>A0A6N8I0Q0_9FIRM</name>
<dbReference type="RefSeq" id="WP_066646526.1">
    <property type="nucleotide sequence ID" value="NZ_VWXL01000069.1"/>
</dbReference>
<evidence type="ECO:0000313" key="2">
    <source>
        <dbReference type="Proteomes" id="UP000469440"/>
    </source>
</evidence>
<organism evidence="1 2">
    <name type="scientific">Caproicibacter fermentans</name>
    <dbReference type="NCBI Taxonomy" id="2576756"/>
    <lineage>
        <taxon>Bacteria</taxon>
        <taxon>Bacillati</taxon>
        <taxon>Bacillota</taxon>
        <taxon>Clostridia</taxon>
        <taxon>Eubacteriales</taxon>
        <taxon>Acutalibacteraceae</taxon>
        <taxon>Caproicibacter</taxon>
    </lineage>
</organism>